<organism evidence="2 3">
    <name type="scientific">Marinibaculum pumilum</name>
    <dbReference type="NCBI Taxonomy" id="1766165"/>
    <lineage>
        <taxon>Bacteria</taxon>
        <taxon>Pseudomonadati</taxon>
        <taxon>Pseudomonadota</taxon>
        <taxon>Alphaproteobacteria</taxon>
        <taxon>Rhodospirillales</taxon>
        <taxon>Rhodospirillaceae</taxon>
        <taxon>Marinibaculum</taxon>
    </lineage>
</organism>
<evidence type="ECO:0000313" key="2">
    <source>
        <dbReference type="EMBL" id="MFC3231005.1"/>
    </source>
</evidence>
<keyword evidence="1" id="KW-0732">Signal</keyword>
<proteinExistence type="predicted"/>
<evidence type="ECO:0000256" key="1">
    <source>
        <dbReference type="SAM" id="SignalP"/>
    </source>
</evidence>
<dbReference type="EMBL" id="JBHRTR010000054">
    <property type="protein sequence ID" value="MFC3231005.1"/>
    <property type="molecule type" value="Genomic_DNA"/>
</dbReference>
<reference evidence="3" key="1">
    <citation type="journal article" date="2019" name="Int. J. Syst. Evol. Microbiol.">
        <title>The Global Catalogue of Microorganisms (GCM) 10K type strain sequencing project: providing services to taxonomists for standard genome sequencing and annotation.</title>
        <authorList>
            <consortium name="The Broad Institute Genomics Platform"/>
            <consortium name="The Broad Institute Genome Sequencing Center for Infectious Disease"/>
            <person name="Wu L."/>
            <person name="Ma J."/>
        </authorList>
    </citation>
    <scope>NUCLEOTIDE SEQUENCE [LARGE SCALE GENOMIC DNA]</scope>
    <source>
        <strain evidence="3">KCTC 42964</strain>
    </source>
</reference>
<dbReference type="Proteomes" id="UP001595528">
    <property type="component" value="Unassembled WGS sequence"/>
</dbReference>
<accession>A0ABV7L926</accession>
<feature type="signal peptide" evidence="1">
    <location>
        <begin position="1"/>
        <end position="22"/>
    </location>
</feature>
<dbReference type="Pfam" id="PF06226">
    <property type="entry name" value="DUF1007"/>
    <property type="match status" value="1"/>
</dbReference>
<comment type="caution">
    <text evidence="2">The sequence shown here is derived from an EMBL/GenBank/DDBJ whole genome shotgun (WGS) entry which is preliminary data.</text>
</comment>
<protein>
    <submittedName>
        <fullName evidence="2">DUF1007 family protein</fullName>
    </submittedName>
</protein>
<sequence length="214" mass="22975">MKRALAAAMLAALLGAAGPAAAHPHGWIDLQVTIGFDDQGRIATLRETWLFDDAYSAFATGGMDNDGDGRPDQALLEELLQENISNLAEYDYFTKVRQDERSIGFGTPTDLATRMAGSRLEIAFTLPLAEPVSPRDGAFSYSIYDPTYYIEMVHAEDPAAIRLQAAPEDCHANLLPPNPTGDQVAMASALDATQTGWDGLGALFAEVVPVRCGD</sequence>
<dbReference type="RefSeq" id="WP_379906473.1">
    <property type="nucleotide sequence ID" value="NZ_JBHRTR010000054.1"/>
</dbReference>
<keyword evidence="3" id="KW-1185">Reference proteome</keyword>
<gene>
    <name evidence="2" type="ORF">ACFOGJ_27410</name>
</gene>
<name>A0ABV7L926_9PROT</name>
<evidence type="ECO:0000313" key="3">
    <source>
        <dbReference type="Proteomes" id="UP001595528"/>
    </source>
</evidence>
<dbReference type="InterPro" id="IPR010412">
    <property type="entry name" value="DUF1007"/>
</dbReference>
<feature type="chain" id="PRO_5046319999" evidence="1">
    <location>
        <begin position="23"/>
        <end position="214"/>
    </location>
</feature>